<organism evidence="2 3">
    <name type="scientific">Candidatus Roizmanbacteria bacterium CG22_combo_CG10-13_8_21_14_all_38_20</name>
    <dbReference type="NCBI Taxonomy" id="1974862"/>
    <lineage>
        <taxon>Bacteria</taxon>
        <taxon>Candidatus Roizmaniibacteriota</taxon>
    </lineage>
</organism>
<sequence length="106" mass="12020">MHEYNHSCQYREDQVSEPGRKISDFINPYQSRKFPEQPGKTFSTPKGPSMSEAQQNPYCFATNELAPVLCNIDSPFCPIAFFESNIYSLQEAKDILEEITSSSSSL</sequence>
<proteinExistence type="predicted"/>
<evidence type="ECO:0000313" key="2">
    <source>
        <dbReference type="EMBL" id="PIP61816.1"/>
    </source>
</evidence>
<feature type="region of interest" description="Disordered" evidence="1">
    <location>
        <begin position="1"/>
        <end position="21"/>
    </location>
</feature>
<evidence type="ECO:0000256" key="1">
    <source>
        <dbReference type="SAM" id="MobiDB-lite"/>
    </source>
</evidence>
<reference evidence="2 3" key="1">
    <citation type="submission" date="2017-09" db="EMBL/GenBank/DDBJ databases">
        <title>Depth-based differentiation of microbial function through sediment-hosted aquifers and enrichment of novel symbionts in the deep terrestrial subsurface.</title>
        <authorList>
            <person name="Probst A.J."/>
            <person name="Ladd B."/>
            <person name="Jarett J.K."/>
            <person name="Geller-Mcgrath D.E."/>
            <person name="Sieber C.M."/>
            <person name="Emerson J.B."/>
            <person name="Anantharaman K."/>
            <person name="Thomas B.C."/>
            <person name="Malmstrom R."/>
            <person name="Stieglmeier M."/>
            <person name="Klingl A."/>
            <person name="Woyke T."/>
            <person name="Ryan C.M."/>
            <person name="Banfield J.F."/>
        </authorList>
    </citation>
    <scope>NUCLEOTIDE SEQUENCE [LARGE SCALE GENOMIC DNA]</scope>
    <source>
        <strain evidence="2">CG22_combo_CG10-13_8_21_14_all_38_20</strain>
    </source>
</reference>
<comment type="caution">
    <text evidence="2">The sequence shown here is derived from an EMBL/GenBank/DDBJ whole genome shotgun (WGS) entry which is preliminary data.</text>
</comment>
<protein>
    <submittedName>
        <fullName evidence="2">Uncharacterized protein</fullName>
    </submittedName>
</protein>
<gene>
    <name evidence="2" type="ORF">COW99_02205</name>
</gene>
<accession>A0A2H0BVV4</accession>
<name>A0A2H0BVV4_9BACT</name>
<evidence type="ECO:0000313" key="3">
    <source>
        <dbReference type="Proteomes" id="UP000231246"/>
    </source>
</evidence>
<dbReference type="AlphaFoldDB" id="A0A2H0BVV4"/>
<dbReference type="Proteomes" id="UP000231246">
    <property type="component" value="Unassembled WGS sequence"/>
</dbReference>
<dbReference type="EMBL" id="PCTA01000015">
    <property type="protein sequence ID" value="PIP61816.1"/>
    <property type="molecule type" value="Genomic_DNA"/>
</dbReference>